<feature type="binding site" evidence="12">
    <location>
        <position position="110"/>
    </location>
    <ligand>
        <name>D-threo-isocitrate</name>
        <dbReference type="ChEBI" id="CHEBI:15562"/>
    </ligand>
</feature>
<dbReference type="GO" id="GO:0004450">
    <property type="term" value="F:isocitrate dehydrogenase (NADP+) activity"/>
    <property type="evidence" value="ECO:0007669"/>
    <property type="project" value="UniProtKB-UniRule"/>
</dbReference>
<evidence type="ECO:0000256" key="6">
    <source>
        <dbReference type="ARBA" id="ARBA00022723"/>
    </source>
</evidence>
<feature type="binding site" evidence="13">
    <location>
        <position position="341"/>
    </location>
    <ligand>
        <name>NADP(+)</name>
        <dbReference type="ChEBI" id="CHEBI:58349"/>
    </ligand>
</feature>
<evidence type="ECO:0000256" key="12">
    <source>
        <dbReference type="PIRSR" id="PIRSR604439-1"/>
    </source>
</evidence>
<dbReference type="GO" id="GO:0000287">
    <property type="term" value="F:magnesium ion binding"/>
    <property type="evidence" value="ECO:0007669"/>
    <property type="project" value="InterPro"/>
</dbReference>
<accession>A0A915UBM1</accession>
<feature type="binding site" evidence="13">
    <location>
        <begin position="328"/>
        <end position="334"/>
    </location>
    <ligand>
        <name>NADP(+)</name>
        <dbReference type="ChEBI" id="CHEBI:58349"/>
    </ligand>
</feature>
<feature type="binding site" evidence="13">
    <location>
        <position position="95"/>
    </location>
    <ligand>
        <name>NADP(+)</name>
        <dbReference type="ChEBI" id="CHEBI:58349"/>
    </ligand>
</feature>
<comment type="catalytic activity">
    <reaction evidence="11">
        <text>D-threo-isocitrate + NADP(+) = 2-oxoglutarate + CO2 + NADPH</text>
        <dbReference type="Rhea" id="RHEA:19629"/>
        <dbReference type="ChEBI" id="CHEBI:15562"/>
        <dbReference type="ChEBI" id="CHEBI:16526"/>
        <dbReference type="ChEBI" id="CHEBI:16810"/>
        <dbReference type="ChEBI" id="CHEBI:57783"/>
        <dbReference type="ChEBI" id="CHEBI:58349"/>
        <dbReference type="EC" id="1.1.1.42"/>
    </reaction>
</comment>
<keyword evidence="4 17" id="KW-0329">Glyoxylate bypass</keyword>
<feature type="binding site" evidence="12">
    <location>
        <position position="144"/>
    </location>
    <ligand>
        <name>D-threo-isocitrate</name>
        <dbReference type="ChEBI" id="CHEBI:15562"/>
    </ligand>
</feature>
<evidence type="ECO:0000256" key="16">
    <source>
        <dbReference type="PIRSR" id="PIRSR604439-5"/>
    </source>
</evidence>
<keyword evidence="10 14" id="KW-0464">Manganese</keyword>
<gene>
    <name evidence="19" type="primary">icd</name>
    <name evidence="19" type="ORF">GF1_32410</name>
</gene>
<feature type="binding site" evidence="12">
    <location>
        <position position="104"/>
    </location>
    <ligand>
        <name>D-threo-isocitrate</name>
        <dbReference type="ChEBI" id="CHEBI:15562"/>
    </ligand>
</feature>
<evidence type="ECO:0000256" key="8">
    <source>
        <dbReference type="ARBA" id="ARBA00022857"/>
    </source>
</evidence>
<dbReference type="SMART" id="SM01329">
    <property type="entry name" value="Iso_dh"/>
    <property type="match status" value="1"/>
</dbReference>
<evidence type="ECO:0000313" key="19">
    <source>
        <dbReference type="EMBL" id="BCO10865.1"/>
    </source>
</evidence>
<dbReference type="RefSeq" id="WP_326491570.1">
    <property type="nucleotide sequence ID" value="NZ_AP024233.1"/>
</dbReference>
<dbReference type="NCBIfam" id="TIGR00183">
    <property type="entry name" value="prok_nadp_idh"/>
    <property type="match status" value="1"/>
</dbReference>
<evidence type="ECO:0000256" key="17">
    <source>
        <dbReference type="RuleBase" id="RU004446"/>
    </source>
</evidence>
<dbReference type="InterPro" id="IPR004439">
    <property type="entry name" value="Isocitrate_DH_NADP_dimer_prok"/>
</dbReference>
<keyword evidence="6 17" id="KW-0479">Metal-binding</keyword>
<evidence type="ECO:0000256" key="2">
    <source>
        <dbReference type="ARBA" id="ARBA00007769"/>
    </source>
</evidence>
<evidence type="ECO:0000256" key="9">
    <source>
        <dbReference type="ARBA" id="ARBA00023002"/>
    </source>
</evidence>
<reference evidence="19" key="1">
    <citation type="submission" date="2020-12" db="EMBL/GenBank/DDBJ databases">
        <title>Desulfobium dissulfuricans gen. nov., sp. nov., a novel mesophilic, sulfate-reducing bacterium isolated from a deep-sea hydrothermal vent.</title>
        <authorList>
            <person name="Hashimoto Y."/>
            <person name="Tame A."/>
            <person name="Sawayama S."/>
            <person name="Miyazaki J."/>
            <person name="Takai K."/>
            <person name="Nakagawa S."/>
        </authorList>
    </citation>
    <scope>NUCLEOTIDE SEQUENCE</scope>
    <source>
        <strain evidence="19">GF1</strain>
    </source>
</reference>
<evidence type="ECO:0000256" key="11">
    <source>
        <dbReference type="ARBA" id="ARBA00023554"/>
    </source>
</evidence>
<name>A0A915UBM1_9BACT</name>
<evidence type="ECO:0000256" key="10">
    <source>
        <dbReference type="ARBA" id="ARBA00023211"/>
    </source>
</evidence>
<protein>
    <recommendedName>
        <fullName evidence="17">Isocitrate dehydrogenase [NADP]</fullName>
        <ecNumber evidence="17">1.1.1.42</ecNumber>
    </recommendedName>
</protein>
<evidence type="ECO:0000256" key="1">
    <source>
        <dbReference type="ARBA" id="ARBA00001936"/>
    </source>
</evidence>
<keyword evidence="20" id="KW-1185">Reference proteome</keyword>
<evidence type="ECO:0000313" key="20">
    <source>
        <dbReference type="Proteomes" id="UP001063350"/>
    </source>
</evidence>
<dbReference type="PANTHER" id="PTHR43504:SF1">
    <property type="entry name" value="ISOCITRATE DEHYDROGENASE [NADP]"/>
    <property type="match status" value="1"/>
</dbReference>
<keyword evidence="8 13" id="KW-0521">NADP</keyword>
<organism evidence="19 20">
    <name type="scientific">Desulfolithobacter dissulfuricans</name>
    <dbReference type="NCBI Taxonomy" id="2795293"/>
    <lineage>
        <taxon>Bacteria</taxon>
        <taxon>Pseudomonadati</taxon>
        <taxon>Thermodesulfobacteriota</taxon>
        <taxon>Desulfobulbia</taxon>
        <taxon>Desulfobulbales</taxon>
        <taxon>Desulfobulbaceae</taxon>
        <taxon>Desulfolithobacter</taxon>
    </lineage>
</organism>
<feature type="site" description="Critical for catalysis" evidence="15">
    <location>
        <position position="151"/>
    </location>
</feature>
<dbReference type="GO" id="GO:0006099">
    <property type="term" value="P:tricarboxylic acid cycle"/>
    <property type="evidence" value="ECO:0007669"/>
    <property type="project" value="UniProtKB-UniRule"/>
</dbReference>
<comment type="similarity">
    <text evidence="2">Belongs to the isocitrate and isopropylmalate dehydrogenases family.</text>
</comment>
<dbReference type="SUPFAM" id="SSF53659">
    <property type="entry name" value="Isocitrate/Isopropylmalate dehydrogenase-like"/>
    <property type="match status" value="1"/>
</dbReference>
<feature type="binding site" evidence="14">
    <location>
        <position position="296"/>
    </location>
    <ligand>
        <name>Mg(2+)</name>
        <dbReference type="ChEBI" id="CHEBI:18420"/>
    </ligand>
</feature>
<feature type="modified residue" description="N6-acetyllysine" evidence="16">
    <location>
        <position position="133"/>
    </location>
</feature>
<evidence type="ECO:0000256" key="4">
    <source>
        <dbReference type="ARBA" id="ARBA00022435"/>
    </source>
</evidence>
<dbReference type="EMBL" id="AP024233">
    <property type="protein sequence ID" value="BCO10865.1"/>
    <property type="molecule type" value="Genomic_DNA"/>
</dbReference>
<evidence type="ECO:0000256" key="7">
    <source>
        <dbReference type="ARBA" id="ARBA00022842"/>
    </source>
</evidence>
<dbReference type="Gene3D" id="3.40.718.10">
    <property type="entry name" value="Isopropylmalate Dehydrogenase"/>
    <property type="match status" value="1"/>
</dbReference>
<keyword evidence="5 17" id="KW-0816">Tricarboxylic acid cycle</keyword>
<dbReference type="Proteomes" id="UP001063350">
    <property type="component" value="Chromosome"/>
</dbReference>
<evidence type="ECO:0000256" key="14">
    <source>
        <dbReference type="PIRSR" id="PIRSR604439-3"/>
    </source>
</evidence>
<dbReference type="Pfam" id="PF00180">
    <property type="entry name" value="Iso_dh"/>
    <property type="match status" value="1"/>
</dbReference>
<dbReference type="NCBIfam" id="NF005036">
    <property type="entry name" value="PRK06451.1"/>
    <property type="match status" value="1"/>
</dbReference>
<feature type="binding site" evidence="13">
    <location>
        <position position="384"/>
    </location>
    <ligand>
        <name>NADP(+)</name>
        <dbReference type="ChEBI" id="CHEBI:58349"/>
    </ligand>
</feature>
<sequence length="405" mass="44414">MSGKAITVNEDGSLNVPESPVIPFIEGDGIGPDIWAVTRKVIDAAVEKCYGGDRKIDWLEVYAGEKAVEKTGEWLPESTLEAIRKYIVAIKGPLTTPVGEGMRSLNVTLRQVLDLYACVRPVRYFQGVVSPVKTPEKVNMVVFRENTEDVYAGIEWQAGSPEADKVIDFLQKEMGADVRDGSGIGIKPISEFGTKRLVRKAIQYAIDQNRSSVTLVHKGNIMKYTEGAFRNWGYELARDEFGDVTISEDEMWEKFDGKQPEGKILIKDRIADAMFQQILLRPDEYSVLAMPNLNGDYMSDALAAQVGGLGMAPGANIGDGYALFEATHGTAPKYAGQDKVNPGSLLLSGVMMLEYLGWQEPVDMIQRALSTTISNKTVTYDLARQMEGATKLSCSAFGDAIIGNM</sequence>
<evidence type="ECO:0000256" key="5">
    <source>
        <dbReference type="ARBA" id="ARBA00022532"/>
    </source>
</evidence>
<comment type="subunit">
    <text evidence="3">Homodimer.</text>
</comment>
<dbReference type="GO" id="GO:0006097">
    <property type="term" value="P:glyoxylate cycle"/>
    <property type="evidence" value="ECO:0007669"/>
    <property type="project" value="UniProtKB-KW"/>
</dbReference>
<feature type="binding site" evidence="12">
    <location>
        <position position="106"/>
    </location>
    <ligand>
        <name>D-threo-isocitrate</name>
        <dbReference type="ChEBI" id="CHEBI:15562"/>
    </ligand>
</feature>
<keyword evidence="9" id="KW-0560">Oxidoreductase</keyword>
<keyword evidence="7 14" id="KW-0460">Magnesium</keyword>
<dbReference type="KEGG" id="ddu:GF1_32410"/>
<dbReference type="InterPro" id="IPR019818">
    <property type="entry name" value="IsoCit/isopropylmalate_DH_CS"/>
</dbReference>
<evidence type="ECO:0000259" key="18">
    <source>
        <dbReference type="SMART" id="SM01329"/>
    </source>
</evidence>
<feature type="domain" description="Isopropylmalate dehydrogenase-like" evidence="18">
    <location>
        <begin position="21"/>
        <end position="401"/>
    </location>
</feature>
<proteinExistence type="inferred from homology"/>
<feature type="binding site" evidence="13">
    <location>
        <position position="380"/>
    </location>
    <ligand>
        <name>NADP(+)</name>
        <dbReference type="ChEBI" id="CHEBI:58349"/>
    </ligand>
</feature>
<dbReference type="PROSITE" id="PS00470">
    <property type="entry name" value="IDH_IMDH"/>
    <property type="match status" value="1"/>
</dbReference>
<feature type="modified residue" description="Phosphoserine" evidence="16">
    <location>
        <position position="104"/>
    </location>
</feature>
<comment type="cofactor">
    <cofactor evidence="1">
        <name>Mn(2+)</name>
        <dbReference type="ChEBI" id="CHEBI:29035"/>
    </cofactor>
</comment>
<feature type="site" description="Critical for catalysis" evidence="15">
    <location>
        <position position="218"/>
    </location>
</feature>
<feature type="binding site" evidence="12">
    <location>
        <position position="120"/>
    </location>
    <ligand>
        <name>D-threo-isocitrate</name>
        <dbReference type="ChEBI" id="CHEBI:15562"/>
    </ligand>
</feature>
<evidence type="ECO:0000256" key="15">
    <source>
        <dbReference type="PIRSR" id="PIRSR604439-4"/>
    </source>
</evidence>
<dbReference type="AlphaFoldDB" id="A0A915UBM1"/>
<feature type="modified residue" description="N6-succinyllysine" evidence="16">
    <location>
        <position position="91"/>
    </location>
</feature>
<comment type="cofactor">
    <cofactor evidence="14">
        <name>Mg(2+)</name>
        <dbReference type="ChEBI" id="CHEBI:18420"/>
    </cofactor>
    <cofactor evidence="14">
        <name>Mn(2+)</name>
        <dbReference type="ChEBI" id="CHEBI:29035"/>
    </cofactor>
    <text evidence="14">Binds 1 Mg(2+) or Mn(2+) ion per subunit.</text>
</comment>
<evidence type="ECO:0000256" key="3">
    <source>
        <dbReference type="ARBA" id="ARBA00011738"/>
    </source>
</evidence>
<evidence type="ECO:0000256" key="13">
    <source>
        <dbReference type="PIRSR" id="PIRSR604439-2"/>
    </source>
</evidence>
<dbReference type="InterPro" id="IPR024084">
    <property type="entry name" value="IsoPropMal-DH-like_dom"/>
</dbReference>
<dbReference type="EC" id="1.1.1.42" evidence="17"/>
<dbReference type="GO" id="GO:0051287">
    <property type="term" value="F:NAD binding"/>
    <property type="evidence" value="ECO:0007669"/>
    <property type="project" value="InterPro"/>
</dbReference>
<dbReference type="PANTHER" id="PTHR43504">
    <property type="entry name" value="ISOCITRATE DEHYDROGENASE [NADP]"/>
    <property type="match status" value="1"/>
</dbReference>
<dbReference type="NCBIfam" id="NF005425">
    <property type="entry name" value="PRK07006.1"/>
    <property type="match status" value="1"/>
</dbReference>